<feature type="compositionally biased region" description="Basic and acidic residues" evidence="1">
    <location>
        <begin position="58"/>
        <end position="70"/>
    </location>
</feature>
<sequence>MESPLSSPERGPLNPVTYLERKKRKRTTSNVESDSESSSTSRPPNTNMKSPRKANTLKKSDSETPADRRPKQVNVNLPGPSPKRSQRNSDEESKSSGAGVKRPSHIRTTSSVSSMQQGVPKKPPSARKKPESVSASLPRPKSRATPAPDSEDLDENTNSPESGSKRESGSAVVRKPKSKAKSVAGDDDLDDGASMADSAISTTRIRRNEGERIEYFRNQPECGKLEAHSAECIRCGKTVNLGRKQTYSVRPWEIHRVRCDLKPAKVIPDSKQSSESKELASSNTEMPSGTLATPARRPTEAERKEFLEADKQIQSLDKHRALCRKCQNWISLSESNAYATGNWVKHKNKCCDAVYVFIRATIPNELTVVNSPSNRVAAAKRKLLLVNDKQVKSFGVRQVECSFCGTSVHLEGDGDYNLTKWDEHKSRCSKNVPMTKGNDKNSVPFPSRFSVAPSTVSTEETVVADYVHPPSPQGTKRPREEPEVILDEDVRPSARQRRSSYLPAEIEPPNTVMGWFMLPFHSFVRGFKESLKDRS</sequence>
<feature type="compositionally biased region" description="Low complexity" evidence="1">
    <location>
        <begin position="28"/>
        <end position="41"/>
    </location>
</feature>
<accession>A0A409WCN6</accession>
<reference evidence="2 3" key="1">
    <citation type="journal article" date="2018" name="Evol. Lett.">
        <title>Horizontal gene cluster transfer increased hallucinogenic mushroom diversity.</title>
        <authorList>
            <person name="Reynolds H.T."/>
            <person name="Vijayakumar V."/>
            <person name="Gluck-Thaler E."/>
            <person name="Korotkin H.B."/>
            <person name="Matheny P.B."/>
            <person name="Slot J.C."/>
        </authorList>
    </citation>
    <scope>NUCLEOTIDE SEQUENCE [LARGE SCALE GENOMIC DNA]</scope>
    <source>
        <strain evidence="2 3">SRW20</strain>
    </source>
</reference>
<dbReference type="AlphaFoldDB" id="A0A409WCN6"/>
<dbReference type="InParanoid" id="A0A409WCN6"/>
<keyword evidence="3" id="KW-1185">Reference proteome</keyword>
<feature type="compositionally biased region" description="Polar residues" evidence="1">
    <location>
        <begin position="106"/>
        <end position="117"/>
    </location>
</feature>
<gene>
    <name evidence="2" type="ORF">CVT26_008286</name>
</gene>
<feature type="compositionally biased region" description="Polar residues" evidence="1">
    <location>
        <begin position="279"/>
        <end position="291"/>
    </location>
</feature>
<name>A0A409WCN6_9AGAR</name>
<dbReference type="STRING" id="231916.A0A409WCN6"/>
<dbReference type="Proteomes" id="UP000284706">
    <property type="component" value="Unassembled WGS sequence"/>
</dbReference>
<feature type="compositionally biased region" description="Basic and acidic residues" evidence="1">
    <location>
        <begin position="477"/>
        <end position="492"/>
    </location>
</feature>
<feature type="region of interest" description="Disordered" evidence="1">
    <location>
        <begin position="267"/>
        <end position="302"/>
    </location>
</feature>
<organism evidence="2 3">
    <name type="scientific">Gymnopilus dilepis</name>
    <dbReference type="NCBI Taxonomy" id="231916"/>
    <lineage>
        <taxon>Eukaryota</taxon>
        <taxon>Fungi</taxon>
        <taxon>Dikarya</taxon>
        <taxon>Basidiomycota</taxon>
        <taxon>Agaricomycotina</taxon>
        <taxon>Agaricomycetes</taxon>
        <taxon>Agaricomycetidae</taxon>
        <taxon>Agaricales</taxon>
        <taxon>Agaricineae</taxon>
        <taxon>Hymenogastraceae</taxon>
        <taxon>Gymnopilus</taxon>
    </lineage>
</organism>
<evidence type="ECO:0000313" key="3">
    <source>
        <dbReference type="Proteomes" id="UP000284706"/>
    </source>
</evidence>
<proteinExistence type="predicted"/>
<comment type="caution">
    <text evidence="2">The sequence shown here is derived from an EMBL/GenBank/DDBJ whole genome shotgun (WGS) entry which is preliminary data.</text>
</comment>
<dbReference type="OrthoDB" id="3262173at2759"/>
<feature type="region of interest" description="Disordered" evidence="1">
    <location>
        <begin position="466"/>
        <end position="503"/>
    </location>
</feature>
<feature type="region of interest" description="Disordered" evidence="1">
    <location>
        <begin position="1"/>
        <end position="203"/>
    </location>
</feature>
<protein>
    <submittedName>
        <fullName evidence="2">Uncharacterized protein</fullName>
    </submittedName>
</protein>
<evidence type="ECO:0000256" key="1">
    <source>
        <dbReference type="SAM" id="MobiDB-lite"/>
    </source>
</evidence>
<evidence type="ECO:0000313" key="2">
    <source>
        <dbReference type="EMBL" id="PPQ76251.1"/>
    </source>
</evidence>
<dbReference type="EMBL" id="NHYE01005181">
    <property type="protein sequence ID" value="PPQ76251.1"/>
    <property type="molecule type" value="Genomic_DNA"/>
</dbReference>